<gene>
    <name evidence="5" type="ORF">NS506_03815</name>
</gene>
<keyword evidence="2" id="KW-0677">Repeat</keyword>
<dbReference type="SMART" id="SM00320">
    <property type="entry name" value="WD40"/>
    <property type="match status" value="7"/>
</dbReference>
<evidence type="ECO:0000256" key="2">
    <source>
        <dbReference type="ARBA" id="ARBA00022737"/>
    </source>
</evidence>
<dbReference type="Proteomes" id="UP000180166">
    <property type="component" value="Chromosome"/>
</dbReference>
<dbReference type="PANTHER" id="PTHR22847:SF637">
    <property type="entry name" value="WD REPEAT DOMAIN 5B"/>
    <property type="match status" value="1"/>
</dbReference>
<dbReference type="InterPro" id="IPR001680">
    <property type="entry name" value="WD40_rpt"/>
</dbReference>
<organism evidence="5 6">
    <name type="scientific">Nocardia seriolae</name>
    <dbReference type="NCBI Taxonomy" id="37332"/>
    <lineage>
        <taxon>Bacteria</taxon>
        <taxon>Bacillati</taxon>
        <taxon>Actinomycetota</taxon>
        <taxon>Actinomycetes</taxon>
        <taxon>Mycobacteriales</taxon>
        <taxon>Nocardiaceae</taxon>
        <taxon>Nocardia</taxon>
    </lineage>
</organism>
<dbReference type="SUPFAM" id="SSF69322">
    <property type="entry name" value="Tricorn protease domain 2"/>
    <property type="match status" value="1"/>
</dbReference>
<proteinExistence type="predicted"/>
<feature type="transmembrane region" description="Helical" evidence="4">
    <location>
        <begin position="12"/>
        <end position="33"/>
    </location>
</feature>
<dbReference type="EMBL" id="CP017839">
    <property type="protein sequence ID" value="APA97864.1"/>
    <property type="molecule type" value="Genomic_DNA"/>
</dbReference>
<dbReference type="PROSITE" id="PS50082">
    <property type="entry name" value="WD_REPEATS_2"/>
    <property type="match status" value="1"/>
</dbReference>
<protein>
    <recommendedName>
        <fullName evidence="7">WD40 repeat domain-containing protein</fullName>
    </recommendedName>
</protein>
<evidence type="ECO:0000313" key="6">
    <source>
        <dbReference type="Proteomes" id="UP000180166"/>
    </source>
</evidence>
<dbReference type="SUPFAM" id="SSF50998">
    <property type="entry name" value="Quinoprotein alcohol dehydrogenase-like"/>
    <property type="match status" value="1"/>
</dbReference>
<dbReference type="AlphaFoldDB" id="A0ABC8AV39"/>
<dbReference type="PANTHER" id="PTHR22847">
    <property type="entry name" value="WD40 REPEAT PROTEIN"/>
    <property type="match status" value="1"/>
</dbReference>
<keyword evidence="4" id="KW-1133">Transmembrane helix</keyword>
<evidence type="ECO:0000313" key="5">
    <source>
        <dbReference type="EMBL" id="APA97864.1"/>
    </source>
</evidence>
<evidence type="ECO:0008006" key="7">
    <source>
        <dbReference type="Google" id="ProtNLM"/>
    </source>
</evidence>
<accession>A0ABC8AV39</accession>
<evidence type="ECO:0000256" key="4">
    <source>
        <dbReference type="SAM" id="Phobius"/>
    </source>
</evidence>
<sequence length="796" mass="84869">MVESATGTVESATGMVLALFGVGLLVLGIGLYAQIRLSDQRRADSEFAAVLAAADQVQHSDPSLAAQLNLVAWRLRPGDPIARSRLLQSQATPLLSVTPAHPDAVAQIAYQPAARMLASLDMAGSLRLWDTTDPKHPRALEQRLTDISEMAIDASARTMATSPAPIVSGNTQLPPNRVVTLWDISGSPAPRQVAQLPTDAGQIDLALSPDGRTLATMTWDRLTLWDVSNPAAPVWRADRPLRGSVHSGALRFSPDGRMLARIDRDSQTHLDTVELWNVADPNAPAPLAPGFATTAESTGGGINAFAFSPNSALLAVGIAPESGSHAIVQLWDLADPAHPRLTSSRQIDHGTLTALDFEPKGHSVAAATGKTVSVWNVTDPRDPTLLVDGLSASLAPCRTAVRHTSLGDDRYQCCPSPRTLAFTADGHALIAGASNGDLHTWSLPPAFTPTRPGSQQPSPFVANGTEVAIRSVGPRATTLWDVRNPQAPRMITEYPTDSGAETSVLSPDGATLLEFDSSKGVMSAVDVSGPVARVRGTWTFPNPTSLRGWSVSADFHTLETVDEHQLMQLWDLADLPRATPLGNPIQAPKSSSFGFGGDGKTMIEIEVTDATDHPEMVTTLWSIADRAHPTQVAELSRRPSPEVSIVAFTPDMRTMVVSGNGAIQPWDISAPRTPRRLGQPIAAKISGLAGTGFTTDSRTMIARGFDGVLLLWDFSDRAHATELATLAPTAGYSDASSLAIGRDLLATVTTEGTFALWDLDAGHAVDRICSVTGVFWTEDLWHRYLPQLPYHAPCDR</sequence>
<keyword evidence="1 3" id="KW-0853">WD repeat</keyword>
<dbReference type="RefSeq" id="WP_033090733.1">
    <property type="nucleotide sequence ID" value="NZ_AP028458.1"/>
</dbReference>
<dbReference type="InterPro" id="IPR015943">
    <property type="entry name" value="WD40/YVTN_repeat-like_dom_sf"/>
</dbReference>
<reference evidence="5 6" key="1">
    <citation type="submission" date="2016-10" db="EMBL/GenBank/DDBJ databases">
        <title>Genome sequence of Nocardia seriolae strain EM150506, isolated from Anguila japonica.</title>
        <authorList>
            <person name="Han H.-J."/>
        </authorList>
    </citation>
    <scope>NUCLEOTIDE SEQUENCE [LARGE SCALE GENOMIC DNA]</scope>
    <source>
        <strain evidence="5 6">EM150506</strain>
    </source>
</reference>
<keyword evidence="4" id="KW-0472">Membrane</keyword>
<dbReference type="KEGG" id="nsr:NS506_03815"/>
<evidence type="ECO:0000256" key="1">
    <source>
        <dbReference type="ARBA" id="ARBA00022574"/>
    </source>
</evidence>
<feature type="repeat" description="WD" evidence="3">
    <location>
        <begin position="98"/>
        <end position="139"/>
    </location>
</feature>
<keyword evidence="4" id="KW-0812">Transmembrane</keyword>
<dbReference type="InterPro" id="IPR011047">
    <property type="entry name" value="Quinoprotein_ADH-like_sf"/>
</dbReference>
<name>A0ABC8AV39_9NOCA</name>
<evidence type="ECO:0000256" key="3">
    <source>
        <dbReference type="PROSITE-ProRule" id="PRU00221"/>
    </source>
</evidence>
<dbReference type="Gene3D" id="2.130.10.10">
    <property type="entry name" value="YVTN repeat-like/Quinoprotein amine dehydrogenase"/>
    <property type="match status" value="3"/>
</dbReference>